<keyword evidence="2" id="KW-1185">Reference proteome</keyword>
<protein>
    <submittedName>
        <fullName evidence="1">Myosin-2</fullName>
    </submittedName>
</protein>
<accession>A0ACC0GYF8</accession>
<proteinExistence type="predicted"/>
<evidence type="ECO:0000313" key="2">
    <source>
        <dbReference type="Proteomes" id="UP001060215"/>
    </source>
</evidence>
<comment type="caution">
    <text evidence="1">The sequence shown here is derived from an EMBL/GenBank/DDBJ whole genome shotgun (WGS) entry which is preliminary data.</text>
</comment>
<dbReference type="EMBL" id="CM045764">
    <property type="protein sequence ID" value="KAI8005776.1"/>
    <property type="molecule type" value="Genomic_DNA"/>
</dbReference>
<organism evidence="1 2">
    <name type="scientific">Camellia lanceoleosa</name>
    <dbReference type="NCBI Taxonomy" id="1840588"/>
    <lineage>
        <taxon>Eukaryota</taxon>
        <taxon>Viridiplantae</taxon>
        <taxon>Streptophyta</taxon>
        <taxon>Embryophyta</taxon>
        <taxon>Tracheophyta</taxon>
        <taxon>Spermatophyta</taxon>
        <taxon>Magnoliopsida</taxon>
        <taxon>eudicotyledons</taxon>
        <taxon>Gunneridae</taxon>
        <taxon>Pentapetalae</taxon>
        <taxon>asterids</taxon>
        <taxon>Ericales</taxon>
        <taxon>Theaceae</taxon>
        <taxon>Camellia</taxon>
    </lineage>
</organism>
<reference evidence="1 2" key="1">
    <citation type="journal article" date="2022" name="Plant J.">
        <title>Chromosome-level genome of Camellia lanceoleosa provides a valuable resource for understanding genome evolution and self-incompatibility.</title>
        <authorList>
            <person name="Gong W."/>
            <person name="Xiao S."/>
            <person name="Wang L."/>
            <person name="Liao Z."/>
            <person name="Chang Y."/>
            <person name="Mo W."/>
            <person name="Hu G."/>
            <person name="Li W."/>
            <person name="Zhao G."/>
            <person name="Zhu H."/>
            <person name="Hu X."/>
            <person name="Ji K."/>
            <person name="Xiang X."/>
            <person name="Song Q."/>
            <person name="Yuan D."/>
            <person name="Jin S."/>
            <person name="Zhang L."/>
        </authorList>
    </citation>
    <scope>NUCLEOTIDE SEQUENCE [LARGE SCALE GENOMIC DNA]</scope>
    <source>
        <strain evidence="1">SQ_2022a</strain>
    </source>
</reference>
<name>A0ACC0GYF8_9ERIC</name>
<gene>
    <name evidence="1" type="ORF">LOK49_LG07G03207</name>
</gene>
<evidence type="ECO:0000313" key="1">
    <source>
        <dbReference type="EMBL" id="KAI8005776.1"/>
    </source>
</evidence>
<dbReference type="Proteomes" id="UP001060215">
    <property type="component" value="Chromosome 7"/>
</dbReference>
<sequence>MLLQSEEKECEQSWEKTDTANLADEPSASPPRFRESEWNDNKLRVWCRLPNREWELGQIQSTSGEKSTVLLLDGTAVKVSTGELLPANPDVLEENNEATDERQSGSDVGYTFNSGDGITNASIQEDLQNESAIDDMSVAPNRNPGTPPPPEDDCRLQIGS</sequence>